<dbReference type="Pfam" id="PF00106">
    <property type="entry name" value="adh_short"/>
    <property type="match status" value="1"/>
</dbReference>
<dbReference type="EMBL" id="JBHUOF010000021">
    <property type="protein sequence ID" value="MFD2800857.1"/>
    <property type="molecule type" value="Genomic_DNA"/>
</dbReference>
<dbReference type="PRINTS" id="PR00081">
    <property type="entry name" value="GDHRDH"/>
</dbReference>
<evidence type="ECO:0000256" key="2">
    <source>
        <dbReference type="ARBA" id="ARBA00023002"/>
    </source>
</evidence>
<evidence type="ECO:0000313" key="4">
    <source>
        <dbReference type="Proteomes" id="UP001597478"/>
    </source>
</evidence>
<organism evidence="3 4">
    <name type="scientific">Prauserella oleivorans</name>
    <dbReference type="NCBI Taxonomy" id="1478153"/>
    <lineage>
        <taxon>Bacteria</taxon>
        <taxon>Bacillati</taxon>
        <taxon>Actinomycetota</taxon>
        <taxon>Actinomycetes</taxon>
        <taxon>Pseudonocardiales</taxon>
        <taxon>Pseudonocardiaceae</taxon>
        <taxon>Prauserella</taxon>
    </lineage>
</organism>
<dbReference type="Gene3D" id="3.40.50.720">
    <property type="entry name" value="NAD(P)-binding Rossmann-like Domain"/>
    <property type="match status" value="1"/>
</dbReference>
<dbReference type="PANTHER" id="PTHR24321">
    <property type="entry name" value="DEHYDROGENASES, SHORT CHAIN"/>
    <property type="match status" value="1"/>
</dbReference>
<sequence>MAPTVVTGAASGIGAATCAALREQGREPLTVDLHDADINADLGTPEGRQHAVDAVLARSGGVLDGLALCAGLGPHVPDPARIVSVNYFGTVAVLDGLLPALREGEQPAAVVVSSVSSTHVAWDTNPIATAVESGDEPAARAAVAAGGEYRGQLAYAASKNALTVATRRRVAEWGAAGVRLNTVAPGSVDTPLLRAGMDDPRYGQAIREFVAPVARHGTPAEIAAAILYLLGGNAGFVHGAQLVVDGGVDALFRPTTF</sequence>
<evidence type="ECO:0000256" key="1">
    <source>
        <dbReference type="ARBA" id="ARBA00006484"/>
    </source>
</evidence>
<gene>
    <name evidence="3" type="ORF">ACFS2C_15805</name>
</gene>
<dbReference type="Pfam" id="PF13561">
    <property type="entry name" value="adh_short_C2"/>
    <property type="match status" value="1"/>
</dbReference>
<comment type="caution">
    <text evidence="3">The sequence shown here is derived from an EMBL/GenBank/DDBJ whole genome shotgun (WGS) entry which is preliminary data.</text>
</comment>
<dbReference type="InterPro" id="IPR036291">
    <property type="entry name" value="NAD(P)-bd_dom_sf"/>
</dbReference>
<name>A0ABW5WCP6_9PSEU</name>
<proteinExistence type="inferred from homology"/>
<keyword evidence="4" id="KW-1185">Reference proteome</keyword>
<dbReference type="RefSeq" id="WP_377390689.1">
    <property type="nucleotide sequence ID" value="NZ_JBHSAN010000024.1"/>
</dbReference>
<keyword evidence="2" id="KW-0560">Oxidoreductase</keyword>
<accession>A0ABW5WCP6</accession>
<dbReference type="InterPro" id="IPR002347">
    <property type="entry name" value="SDR_fam"/>
</dbReference>
<evidence type="ECO:0000313" key="3">
    <source>
        <dbReference type="EMBL" id="MFD2800857.1"/>
    </source>
</evidence>
<comment type="similarity">
    <text evidence="1">Belongs to the short-chain dehydrogenases/reductases (SDR) family.</text>
</comment>
<dbReference type="SUPFAM" id="SSF51735">
    <property type="entry name" value="NAD(P)-binding Rossmann-fold domains"/>
    <property type="match status" value="1"/>
</dbReference>
<dbReference type="Proteomes" id="UP001597478">
    <property type="component" value="Unassembled WGS sequence"/>
</dbReference>
<protein>
    <submittedName>
        <fullName evidence="3">SDR family oxidoreductase</fullName>
    </submittedName>
</protein>
<dbReference type="PANTHER" id="PTHR24321:SF8">
    <property type="entry name" value="ESTRADIOL 17-BETA-DEHYDROGENASE 8-RELATED"/>
    <property type="match status" value="1"/>
</dbReference>
<reference evidence="4" key="1">
    <citation type="journal article" date="2019" name="Int. J. Syst. Evol. Microbiol.">
        <title>The Global Catalogue of Microorganisms (GCM) 10K type strain sequencing project: providing services to taxonomists for standard genome sequencing and annotation.</title>
        <authorList>
            <consortium name="The Broad Institute Genomics Platform"/>
            <consortium name="The Broad Institute Genome Sequencing Center for Infectious Disease"/>
            <person name="Wu L."/>
            <person name="Ma J."/>
        </authorList>
    </citation>
    <scope>NUCLEOTIDE SEQUENCE [LARGE SCALE GENOMIC DNA]</scope>
    <source>
        <strain evidence="4">IBRC-M 10906</strain>
    </source>
</reference>